<proteinExistence type="predicted"/>
<evidence type="ECO:0000313" key="3">
    <source>
        <dbReference type="Proteomes" id="UP001178461"/>
    </source>
</evidence>
<dbReference type="Proteomes" id="UP001178461">
    <property type="component" value="Chromosome 13"/>
</dbReference>
<keyword evidence="3" id="KW-1185">Reference proteome</keyword>
<feature type="compositionally biased region" description="Basic and acidic residues" evidence="1">
    <location>
        <begin position="71"/>
        <end position="89"/>
    </location>
</feature>
<reference evidence="2" key="1">
    <citation type="submission" date="2022-12" db="EMBL/GenBank/DDBJ databases">
        <authorList>
            <person name="Alioto T."/>
            <person name="Alioto T."/>
            <person name="Gomez Garrido J."/>
        </authorList>
    </citation>
    <scope>NUCLEOTIDE SEQUENCE</scope>
</reference>
<protein>
    <submittedName>
        <fullName evidence="2">Uncharacterized protein</fullName>
    </submittedName>
</protein>
<sequence length="89" mass="9837">MAERGTDSAQASWTFLIWRSTHPDSLPPTYPKREKAGPRCACALAPGSALRRHFAWPPGGHTAVSGLQAPEQREKEREKTREAEELVGL</sequence>
<gene>
    <name evidence="2" type="ORF">PODLI_1B025750</name>
</gene>
<feature type="region of interest" description="Disordered" evidence="1">
    <location>
        <begin position="57"/>
        <end position="89"/>
    </location>
</feature>
<dbReference type="AlphaFoldDB" id="A0AA35L5Q4"/>
<name>A0AA35L5Q4_9SAUR</name>
<accession>A0AA35L5Q4</accession>
<evidence type="ECO:0000313" key="2">
    <source>
        <dbReference type="EMBL" id="CAI5790307.1"/>
    </source>
</evidence>
<evidence type="ECO:0000256" key="1">
    <source>
        <dbReference type="SAM" id="MobiDB-lite"/>
    </source>
</evidence>
<dbReference type="EMBL" id="OX395138">
    <property type="protein sequence ID" value="CAI5790307.1"/>
    <property type="molecule type" value="Genomic_DNA"/>
</dbReference>
<organism evidence="2 3">
    <name type="scientific">Podarcis lilfordi</name>
    <name type="common">Lilford's wall lizard</name>
    <dbReference type="NCBI Taxonomy" id="74358"/>
    <lineage>
        <taxon>Eukaryota</taxon>
        <taxon>Metazoa</taxon>
        <taxon>Chordata</taxon>
        <taxon>Craniata</taxon>
        <taxon>Vertebrata</taxon>
        <taxon>Euteleostomi</taxon>
        <taxon>Lepidosauria</taxon>
        <taxon>Squamata</taxon>
        <taxon>Bifurcata</taxon>
        <taxon>Unidentata</taxon>
        <taxon>Episquamata</taxon>
        <taxon>Laterata</taxon>
        <taxon>Lacertibaenia</taxon>
        <taxon>Lacertidae</taxon>
        <taxon>Podarcis</taxon>
    </lineage>
</organism>